<accession>A0A495JUR8</accession>
<dbReference type="InterPro" id="IPR010982">
    <property type="entry name" value="Lambda_DNA-bd_dom_sf"/>
</dbReference>
<evidence type="ECO:0000313" key="4">
    <source>
        <dbReference type="Proteomes" id="UP000277671"/>
    </source>
</evidence>
<dbReference type="AlphaFoldDB" id="A0A495JUR8"/>
<keyword evidence="4" id="KW-1185">Reference proteome</keyword>
<dbReference type="Proteomes" id="UP000277671">
    <property type="component" value="Unassembled WGS sequence"/>
</dbReference>
<dbReference type="PANTHER" id="PTHR46797:SF1">
    <property type="entry name" value="METHYLPHOSPHONATE SYNTHASE"/>
    <property type="match status" value="1"/>
</dbReference>
<reference evidence="3 4" key="1">
    <citation type="submission" date="2018-10" db="EMBL/GenBank/DDBJ databases">
        <title>Sequencing the genomes of 1000 actinobacteria strains.</title>
        <authorList>
            <person name="Klenk H.-P."/>
        </authorList>
    </citation>
    <scope>NUCLEOTIDE SEQUENCE [LARGE SCALE GENOMIC DNA]</scope>
    <source>
        <strain evidence="3 4">DSM 45175</strain>
    </source>
</reference>
<dbReference type="InterPro" id="IPR001387">
    <property type="entry name" value="Cro/C1-type_HTH"/>
</dbReference>
<sequence length="410" mass="44536">MQTIGDNIARIRKQRTITQEHLAEAAGLSVETIRKLERNERTAARMSTLNKIARVLGVATSTLLGNVARGAANREPDSIPLGLVDMRRALTPVRGLGGQLVEAGPEQTAPALDDVRDAILTANRMYHANDYTNTLMVLPGLLGEARMLVDITDGDERLTAHILAARAHQLAGRLMIQMRQVDLAHAALTLALDHADQSGDELTGAAAIGPMCWLLLRQGRLGETEQLAISTADRIEPRMSRARPAEVALWGEMYVRAAAAAVRDNRDNDADQMLDLAATAAQRLGDETDEVIATGGIDLSTGSVAMMRVEAAVIAGRPDRALTLSTGIERSPQVTPSSRQRHRLDVASSYAQTGQYAEATGVLLEIREQAPAWIRQQRYARDIVESIRDVRRRAMTQEMADLAKLVGVDV</sequence>
<dbReference type="Pfam" id="PF01381">
    <property type="entry name" value="HTH_3"/>
    <property type="match status" value="1"/>
</dbReference>
<gene>
    <name evidence="3" type="ORF">BDK92_7218</name>
</gene>
<dbReference type="GO" id="GO:0003700">
    <property type="term" value="F:DNA-binding transcription factor activity"/>
    <property type="evidence" value="ECO:0007669"/>
    <property type="project" value="TreeGrafter"/>
</dbReference>
<dbReference type="RefSeq" id="WP_121160691.1">
    <property type="nucleotide sequence ID" value="NZ_RBKT01000001.1"/>
</dbReference>
<feature type="domain" description="HTH cro/C1-type" evidence="2">
    <location>
        <begin position="8"/>
        <end position="63"/>
    </location>
</feature>
<dbReference type="CDD" id="cd00093">
    <property type="entry name" value="HTH_XRE"/>
    <property type="match status" value="1"/>
</dbReference>
<dbReference type="Gene3D" id="1.10.260.40">
    <property type="entry name" value="lambda repressor-like DNA-binding domains"/>
    <property type="match status" value="1"/>
</dbReference>
<dbReference type="EMBL" id="RBKT01000001">
    <property type="protein sequence ID" value="RKR92740.1"/>
    <property type="molecule type" value="Genomic_DNA"/>
</dbReference>
<evidence type="ECO:0000259" key="2">
    <source>
        <dbReference type="PROSITE" id="PS50943"/>
    </source>
</evidence>
<dbReference type="GO" id="GO:0005829">
    <property type="term" value="C:cytosol"/>
    <property type="evidence" value="ECO:0007669"/>
    <property type="project" value="TreeGrafter"/>
</dbReference>
<dbReference type="GO" id="GO:0003677">
    <property type="term" value="F:DNA binding"/>
    <property type="evidence" value="ECO:0007669"/>
    <property type="project" value="UniProtKB-KW"/>
</dbReference>
<evidence type="ECO:0000256" key="1">
    <source>
        <dbReference type="ARBA" id="ARBA00023125"/>
    </source>
</evidence>
<dbReference type="PROSITE" id="PS50943">
    <property type="entry name" value="HTH_CROC1"/>
    <property type="match status" value="1"/>
</dbReference>
<comment type="caution">
    <text evidence="3">The sequence shown here is derived from an EMBL/GenBank/DDBJ whole genome shotgun (WGS) entry which is preliminary data.</text>
</comment>
<dbReference type="SUPFAM" id="SSF47413">
    <property type="entry name" value="lambda repressor-like DNA-binding domains"/>
    <property type="match status" value="1"/>
</dbReference>
<dbReference type="InterPro" id="IPR050807">
    <property type="entry name" value="TransReg_Diox_bact_type"/>
</dbReference>
<proteinExistence type="predicted"/>
<dbReference type="PANTHER" id="PTHR46797">
    <property type="entry name" value="HTH-TYPE TRANSCRIPTIONAL REGULATOR"/>
    <property type="match status" value="1"/>
</dbReference>
<organism evidence="3 4">
    <name type="scientific">Micromonospora pisi</name>
    <dbReference type="NCBI Taxonomy" id="589240"/>
    <lineage>
        <taxon>Bacteria</taxon>
        <taxon>Bacillati</taxon>
        <taxon>Actinomycetota</taxon>
        <taxon>Actinomycetes</taxon>
        <taxon>Micromonosporales</taxon>
        <taxon>Micromonosporaceae</taxon>
        <taxon>Micromonospora</taxon>
    </lineage>
</organism>
<dbReference type="SMART" id="SM00530">
    <property type="entry name" value="HTH_XRE"/>
    <property type="match status" value="1"/>
</dbReference>
<keyword evidence="1" id="KW-0238">DNA-binding</keyword>
<name>A0A495JUR8_9ACTN</name>
<dbReference type="OrthoDB" id="3420984at2"/>
<protein>
    <submittedName>
        <fullName evidence="3">Helix-turn-helix protein</fullName>
    </submittedName>
</protein>
<evidence type="ECO:0000313" key="3">
    <source>
        <dbReference type="EMBL" id="RKR92740.1"/>
    </source>
</evidence>